<organism evidence="2 3">
    <name type="scientific">Sediminitomix flava</name>
    <dbReference type="NCBI Taxonomy" id="379075"/>
    <lineage>
        <taxon>Bacteria</taxon>
        <taxon>Pseudomonadati</taxon>
        <taxon>Bacteroidota</taxon>
        <taxon>Cytophagia</taxon>
        <taxon>Cytophagales</taxon>
        <taxon>Flammeovirgaceae</taxon>
        <taxon>Sediminitomix</taxon>
    </lineage>
</organism>
<dbReference type="OrthoDB" id="820612at2"/>
<protein>
    <recommendedName>
        <fullName evidence="4">Lipoprotein</fullName>
    </recommendedName>
</protein>
<gene>
    <name evidence="2" type="ORF">BC781_1011309</name>
</gene>
<name>A0A315ZIJ5_SEDFL</name>
<dbReference type="PROSITE" id="PS51257">
    <property type="entry name" value="PROKAR_LIPOPROTEIN"/>
    <property type="match status" value="1"/>
</dbReference>
<dbReference type="AlphaFoldDB" id="A0A315ZIJ5"/>
<evidence type="ECO:0008006" key="4">
    <source>
        <dbReference type="Google" id="ProtNLM"/>
    </source>
</evidence>
<evidence type="ECO:0000313" key="2">
    <source>
        <dbReference type="EMBL" id="PWJ44920.1"/>
    </source>
</evidence>
<keyword evidence="3" id="KW-1185">Reference proteome</keyword>
<dbReference type="Proteomes" id="UP000245535">
    <property type="component" value="Unassembled WGS sequence"/>
</dbReference>
<feature type="signal peptide" evidence="1">
    <location>
        <begin position="1"/>
        <end position="18"/>
    </location>
</feature>
<evidence type="ECO:0000256" key="1">
    <source>
        <dbReference type="SAM" id="SignalP"/>
    </source>
</evidence>
<feature type="chain" id="PRO_5016366992" description="Lipoprotein" evidence="1">
    <location>
        <begin position="19"/>
        <end position="255"/>
    </location>
</feature>
<proteinExistence type="predicted"/>
<dbReference type="EMBL" id="QGDO01000001">
    <property type="protein sequence ID" value="PWJ44920.1"/>
    <property type="molecule type" value="Genomic_DNA"/>
</dbReference>
<keyword evidence="1" id="KW-0732">Signal</keyword>
<accession>A0A315ZIJ5</accession>
<dbReference type="RefSeq" id="WP_109616383.1">
    <property type="nucleotide sequence ID" value="NZ_QGDO01000001.1"/>
</dbReference>
<comment type="caution">
    <text evidence="2">The sequence shown here is derived from an EMBL/GenBank/DDBJ whole genome shotgun (WGS) entry which is preliminary data.</text>
</comment>
<reference evidence="2 3" key="1">
    <citation type="submission" date="2018-03" db="EMBL/GenBank/DDBJ databases">
        <title>Genomic Encyclopedia of Archaeal and Bacterial Type Strains, Phase II (KMG-II): from individual species to whole genera.</title>
        <authorList>
            <person name="Goeker M."/>
        </authorList>
    </citation>
    <scope>NUCLEOTIDE SEQUENCE [LARGE SCALE GENOMIC DNA]</scope>
    <source>
        <strain evidence="2 3">DSM 28229</strain>
    </source>
</reference>
<sequence length="255" mass="28777">MKHLKVLLLASLPMFFSACNDEDLSPEEKETLDDAKIAIREFKDGDDGKAVFFFNDTQVLGDLESEFGQKVANVENMDVQFDGGKMLVKAKLKLEDGTIVEKERSLDKSDLKAMASEGGKNEFVWHSADGDEIKEVRVLELKDNDKEVVIDIDEEHYSFVTSGDNDEKIIFLKPGEDSEMKGLDEMIEEKYGSALEDVETIEVLVENGKKVIAGKAKLEDGRKIDFEFEKDFISKEGDANAFKKHKVMIFETDKD</sequence>
<evidence type="ECO:0000313" key="3">
    <source>
        <dbReference type="Proteomes" id="UP000245535"/>
    </source>
</evidence>